<evidence type="ECO:0000256" key="2">
    <source>
        <dbReference type="ARBA" id="ARBA00023242"/>
    </source>
</evidence>
<comment type="similarity">
    <text evidence="3">Belongs to the UTP5 family.</text>
</comment>
<feature type="region of interest" description="Disordered" evidence="4">
    <location>
        <begin position="164"/>
        <end position="212"/>
    </location>
</feature>
<feature type="region of interest" description="Disordered" evidence="4">
    <location>
        <begin position="1"/>
        <end position="24"/>
    </location>
</feature>
<evidence type="ECO:0000256" key="4">
    <source>
        <dbReference type="SAM" id="MobiDB-lite"/>
    </source>
</evidence>
<comment type="caution">
    <text evidence="6">The sequence shown here is derived from an EMBL/GenBank/DDBJ whole genome shotgun (WGS) entry which is preliminary data.</text>
</comment>
<protein>
    <recommendedName>
        <fullName evidence="5">Small-subunit processome Utp12 domain-containing protein</fullName>
    </recommendedName>
</protein>
<organism evidence="6 7">
    <name type="scientific">Mucor circinelloides f. lusitanicus</name>
    <name type="common">Mucor racemosus var. lusitanicus</name>
    <dbReference type="NCBI Taxonomy" id="29924"/>
    <lineage>
        <taxon>Eukaryota</taxon>
        <taxon>Fungi</taxon>
        <taxon>Fungi incertae sedis</taxon>
        <taxon>Mucoromycota</taxon>
        <taxon>Mucoromycotina</taxon>
        <taxon>Mucoromycetes</taxon>
        <taxon>Mucorales</taxon>
        <taxon>Mucorineae</taxon>
        <taxon>Mucoraceae</taxon>
        <taxon>Mucor</taxon>
    </lineage>
</organism>
<evidence type="ECO:0000313" key="7">
    <source>
        <dbReference type="Proteomes" id="UP000469890"/>
    </source>
</evidence>
<dbReference type="Pfam" id="PF04003">
    <property type="entry name" value="Utp12"/>
    <property type="match status" value="1"/>
</dbReference>
<accession>A0A8H4BJE4</accession>
<dbReference type="GO" id="GO:0000462">
    <property type="term" value="P:maturation of SSU-rRNA from tricistronic rRNA transcript (SSU-rRNA, 5.8S rRNA, LSU-rRNA)"/>
    <property type="evidence" value="ECO:0007669"/>
    <property type="project" value="TreeGrafter"/>
</dbReference>
<name>A0A8H4BJE4_MUCCL</name>
<keyword evidence="2" id="KW-0539">Nucleus</keyword>
<evidence type="ECO:0000259" key="5">
    <source>
        <dbReference type="Pfam" id="PF04003"/>
    </source>
</evidence>
<dbReference type="PANTHER" id="PTHR44267">
    <property type="entry name" value="WD REPEAT-CONTAINING PROTEIN 43"/>
    <property type="match status" value="1"/>
</dbReference>
<dbReference type="AlphaFoldDB" id="A0A8H4BJE4"/>
<evidence type="ECO:0000256" key="1">
    <source>
        <dbReference type="ARBA" id="ARBA00004123"/>
    </source>
</evidence>
<gene>
    <name evidence="6" type="ORF">FB192DRAFT_1379048</name>
</gene>
<dbReference type="PANTHER" id="PTHR44267:SF1">
    <property type="entry name" value="WD REPEAT-CONTAINING PROTEIN 43"/>
    <property type="match status" value="1"/>
</dbReference>
<dbReference type="Proteomes" id="UP000469890">
    <property type="component" value="Unassembled WGS sequence"/>
</dbReference>
<evidence type="ECO:0000313" key="6">
    <source>
        <dbReference type="EMBL" id="KAF1802633.1"/>
    </source>
</evidence>
<proteinExistence type="inferred from homology"/>
<dbReference type="InterPro" id="IPR007148">
    <property type="entry name" value="SSU_processome_Utp12"/>
</dbReference>
<feature type="domain" description="Small-subunit processome Utp12" evidence="5">
    <location>
        <begin position="66"/>
        <end position="158"/>
    </location>
</feature>
<sequence>MAKKGSKAANGGRRSSVMGASDTENKSIAVVNHNEDVGKFSVIRSSAAQQEMKQVKSWEELKKECTSLEDIRNTVRCLPLDNVLPLLQELLAQFDVQQARDAVLTEWIKTVLLTHTAYFMTLPEVVQRLSTLYKELDDRLTVYPKLLAMHGRLDLIQNQIDARNRKNIESDDESDMEEVPYQSESDDDVDGDDDNDEDDVDDEDDLMDMSHEEVNATFEKIKSCMLICVNSPRCSKRRKMT</sequence>
<dbReference type="EMBL" id="JAAECE010000004">
    <property type="protein sequence ID" value="KAF1802633.1"/>
    <property type="molecule type" value="Genomic_DNA"/>
</dbReference>
<dbReference type="InterPro" id="IPR052414">
    <property type="entry name" value="U3_snoRNA-assoc_WDR"/>
</dbReference>
<comment type="subcellular location">
    <subcellularLocation>
        <location evidence="1">Nucleus</location>
    </subcellularLocation>
</comment>
<feature type="compositionally biased region" description="Acidic residues" evidence="4">
    <location>
        <begin position="170"/>
        <end position="207"/>
    </location>
</feature>
<dbReference type="GO" id="GO:0005730">
    <property type="term" value="C:nucleolus"/>
    <property type="evidence" value="ECO:0007669"/>
    <property type="project" value="TreeGrafter"/>
</dbReference>
<reference evidence="6 7" key="1">
    <citation type="submission" date="2019-09" db="EMBL/GenBank/DDBJ databases">
        <authorList>
            <consortium name="DOE Joint Genome Institute"/>
            <person name="Mondo S.J."/>
            <person name="Navarro-Mendoza M.I."/>
            <person name="Perez-Arques C."/>
            <person name="Panchal S."/>
            <person name="Nicolas F.E."/>
            <person name="Ganguly P."/>
            <person name="Pangilinan J."/>
            <person name="Grigoriev I."/>
            <person name="Heitman J."/>
            <person name="Sanya K."/>
            <person name="Garre V."/>
        </authorList>
    </citation>
    <scope>NUCLEOTIDE SEQUENCE [LARGE SCALE GENOMIC DNA]</scope>
    <source>
        <strain evidence="6 7">MU402</strain>
    </source>
</reference>
<evidence type="ECO:0000256" key="3">
    <source>
        <dbReference type="ARBA" id="ARBA00038335"/>
    </source>
</evidence>